<dbReference type="SUPFAM" id="SSF56091">
    <property type="entry name" value="DNA ligase/mRNA capping enzyme, catalytic domain"/>
    <property type="match status" value="1"/>
</dbReference>
<dbReference type="CDD" id="cd04866">
    <property type="entry name" value="LigD_Pol_like_3"/>
    <property type="match status" value="1"/>
</dbReference>
<dbReference type="Pfam" id="PF01068">
    <property type="entry name" value="DNA_ligase_A_M"/>
    <property type="match status" value="1"/>
</dbReference>
<evidence type="ECO:0000256" key="17">
    <source>
        <dbReference type="ARBA" id="ARBA00023211"/>
    </source>
</evidence>
<organism evidence="24 25">
    <name type="scientific">Sutcliffiella tianshenii</name>
    <dbReference type="NCBI Taxonomy" id="1463404"/>
    <lineage>
        <taxon>Bacteria</taxon>
        <taxon>Bacillati</taxon>
        <taxon>Bacillota</taxon>
        <taxon>Bacilli</taxon>
        <taxon>Bacillales</taxon>
        <taxon>Bacillaceae</taxon>
        <taxon>Sutcliffiella</taxon>
    </lineage>
</organism>
<keyword evidence="6" id="KW-0540">Nuclease</keyword>
<dbReference type="PANTHER" id="PTHR42705">
    <property type="entry name" value="BIFUNCTIONAL NON-HOMOLOGOUS END JOINING PROTEIN LIGD"/>
    <property type="match status" value="1"/>
</dbReference>
<keyword evidence="11" id="KW-0269">Exonuclease</keyword>
<gene>
    <name evidence="24" type="ORF">JOC95_004142</name>
</gene>
<dbReference type="NCBIfam" id="NF007211">
    <property type="entry name" value="PRK09633.1"/>
    <property type="match status" value="1"/>
</dbReference>
<keyword evidence="12" id="KW-0067">ATP-binding</keyword>
<keyword evidence="7" id="KW-0479">Metal-binding</keyword>
<evidence type="ECO:0000256" key="16">
    <source>
        <dbReference type="ARBA" id="ARBA00023204"/>
    </source>
</evidence>
<comment type="catalytic activity">
    <reaction evidence="20">
        <text>ATP + (deoxyribonucleotide)n-3'-hydroxyl + 5'-phospho-(deoxyribonucleotide)m = (deoxyribonucleotide)n+m + AMP + diphosphate.</text>
        <dbReference type="EC" id="6.5.1.1"/>
    </reaction>
</comment>
<evidence type="ECO:0000256" key="20">
    <source>
        <dbReference type="ARBA" id="ARBA00034003"/>
    </source>
</evidence>
<comment type="caution">
    <text evidence="24">The sequence shown here is derived from an EMBL/GenBank/DDBJ whole genome shotgun (WGS) entry which is preliminary data.</text>
</comment>
<evidence type="ECO:0000256" key="7">
    <source>
        <dbReference type="ARBA" id="ARBA00022723"/>
    </source>
</evidence>
<dbReference type="InterPro" id="IPR014143">
    <property type="entry name" value="NHEJ_ligase_prk"/>
</dbReference>
<dbReference type="NCBIfam" id="TIGR02779">
    <property type="entry name" value="NHEJ_ligase_lig"/>
    <property type="match status" value="1"/>
</dbReference>
<evidence type="ECO:0000313" key="24">
    <source>
        <dbReference type="EMBL" id="MBM7622227.1"/>
    </source>
</evidence>
<evidence type="ECO:0000256" key="10">
    <source>
        <dbReference type="ARBA" id="ARBA00022801"/>
    </source>
</evidence>
<dbReference type="InterPro" id="IPR033652">
    <property type="entry name" value="LigD_Pol-like_3"/>
</dbReference>
<dbReference type="PROSITE" id="PS50160">
    <property type="entry name" value="DNA_LIGASE_A3"/>
    <property type="match status" value="1"/>
</dbReference>
<dbReference type="CDD" id="cd07906">
    <property type="entry name" value="Adenylation_DNA_ligase_LigD_LigC"/>
    <property type="match status" value="1"/>
</dbReference>
<keyword evidence="13" id="KW-0239">DNA-directed DNA polymerase</keyword>
<dbReference type="EMBL" id="JAFBED010000016">
    <property type="protein sequence ID" value="MBM7622227.1"/>
    <property type="molecule type" value="Genomic_DNA"/>
</dbReference>
<dbReference type="Gene3D" id="3.30.470.30">
    <property type="entry name" value="DNA ligase/mRNA capping enzyme"/>
    <property type="match status" value="1"/>
</dbReference>
<keyword evidence="18" id="KW-0511">Multifunctional enzyme</keyword>
<dbReference type="GO" id="GO:0003910">
    <property type="term" value="F:DNA ligase (ATP) activity"/>
    <property type="evidence" value="ECO:0007669"/>
    <property type="project" value="UniProtKB-EC"/>
</dbReference>
<sequence length="608" mass="70467">MLLNLHRNPPIGEDWVYEVKYDGFRCVASLDKDTISLQSRNGKTLNHQFPEVVNFMGSLLEKEDIKQKLPLIFDGEIAILSSPMKADFAAIQKRGRTKKTEKVEALSQSNPATYLVFDILQVGNETLYDTPLFERKEILKELFSTLQLPLSPSKDIPFPLQYVPFHKKADTLWDEIKLENGEGMIAKKIRSTYRQGKRSDDWIKIKNYKVITCFITSFQKENGFFHVGLYKNSSIVPIGLFSHGMNQDERQALLSVIKANSYKEDSQFIHVEPGICLDLFYLELYQSQLRHPEFHRFRFDVQVKDCTFDKLQKSDINLPKSVGITNPEKPLWKDESVTKLDFLHYLKEVAPYILPFLKNRLLTTIRFPHGMFGESFYQKNCPDYAPSFVETTLEDGIRYIVCNNLETLLWLGNQLAIEFHIPFQKIGDRLPCEIVFDLDPPSAEYFYGAIKGALMMQKIFEQLGLQTFVKTSGRKGLQVYLPIPEKTFSYEDTRIFTEFIANYLVSKEPELFTIERLKKKRGNKIYVDYIQHGEGKTIISPYSLRGNTLPTVAAPLFWPEVNTKLKPEFFTIFSVMERLKEKGDPFKDYLKIQANQPFGQVLTFLKKV</sequence>
<dbReference type="InterPro" id="IPR016059">
    <property type="entry name" value="DNA_ligase_ATP-dep_CS"/>
</dbReference>
<evidence type="ECO:0000256" key="4">
    <source>
        <dbReference type="ARBA" id="ARBA00022679"/>
    </source>
</evidence>
<comment type="cofactor">
    <cofactor evidence="1">
        <name>Mn(2+)</name>
        <dbReference type="ChEBI" id="CHEBI:29035"/>
    </cofactor>
</comment>
<evidence type="ECO:0000256" key="13">
    <source>
        <dbReference type="ARBA" id="ARBA00022932"/>
    </source>
</evidence>
<evidence type="ECO:0000256" key="9">
    <source>
        <dbReference type="ARBA" id="ARBA00022763"/>
    </source>
</evidence>
<name>A0ABS2P5I8_9BACI</name>
<comment type="similarity">
    <text evidence="22">In the N-terminal section; belongs to the LigD polymerase family.</text>
</comment>
<dbReference type="InterPro" id="IPR014145">
    <property type="entry name" value="LigD_pol_dom"/>
</dbReference>
<keyword evidence="17" id="KW-0464">Manganese</keyword>
<evidence type="ECO:0000256" key="21">
    <source>
        <dbReference type="ARBA" id="ARBA00049981"/>
    </source>
</evidence>
<dbReference type="NCBIfam" id="TIGR02776">
    <property type="entry name" value="NHEJ_ligase_prk"/>
    <property type="match status" value="1"/>
</dbReference>
<evidence type="ECO:0000256" key="19">
    <source>
        <dbReference type="ARBA" id="ARBA00029943"/>
    </source>
</evidence>
<keyword evidence="9" id="KW-0227">DNA damage</keyword>
<dbReference type="Gene3D" id="2.40.50.140">
    <property type="entry name" value="Nucleic acid-binding proteins"/>
    <property type="match status" value="1"/>
</dbReference>
<accession>A0ABS2P5I8</accession>
<keyword evidence="10" id="KW-0378">Hydrolase</keyword>
<evidence type="ECO:0000256" key="15">
    <source>
        <dbReference type="ARBA" id="ARBA00023172"/>
    </source>
</evidence>
<evidence type="ECO:0000256" key="2">
    <source>
        <dbReference type="ARBA" id="ARBA00012727"/>
    </source>
</evidence>
<evidence type="ECO:0000256" key="3">
    <source>
        <dbReference type="ARBA" id="ARBA00022598"/>
    </source>
</evidence>
<dbReference type="InterPro" id="IPR012310">
    <property type="entry name" value="DNA_ligase_ATP-dep_cent"/>
</dbReference>
<dbReference type="PANTHER" id="PTHR42705:SF2">
    <property type="entry name" value="BIFUNCTIONAL NON-HOMOLOGOUS END JOINING PROTEIN LIGD"/>
    <property type="match status" value="1"/>
</dbReference>
<protein>
    <recommendedName>
        <fullName evidence="2">DNA ligase (ATP)</fullName>
        <ecNumber evidence="2">6.5.1.1</ecNumber>
    </recommendedName>
    <alternativeName>
        <fullName evidence="19">NHEJ DNA polymerase</fullName>
    </alternativeName>
</protein>
<evidence type="ECO:0000256" key="22">
    <source>
        <dbReference type="ARBA" id="ARBA00049990"/>
    </source>
</evidence>
<evidence type="ECO:0000256" key="1">
    <source>
        <dbReference type="ARBA" id="ARBA00001936"/>
    </source>
</evidence>
<evidence type="ECO:0000259" key="23">
    <source>
        <dbReference type="PROSITE" id="PS50160"/>
    </source>
</evidence>
<dbReference type="InterPro" id="IPR012340">
    <property type="entry name" value="NA-bd_OB-fold"/>
</dbReference>
<keyword evidence="25" id="KW-1185">Reference proteome</keyword>
<feature type="domain" description="ATP-dependent DNA ligase family profile" evidence="23">
    <location>
        <begin position="105"/>
        <end position="263"/>
    </location>
</feature>
<comment type="similarity">
    <text evidence="21">In the C-terminal section; belongs to the ATP-dependent DNA ligase family.</text>
</comment>
<dbReference type="Pfam" id="PF21686">
    <property type="entry name" value="LigD_Prim-Pol"/>
    <property type="match status" value="1"/>
</dbReference>
<dbReference type="SUPFAM" id="SSF50249">
    <property type="entry name" value="Nucleic acid-binding proteins"/>
    <property type="match status" value="1"/>
</dbReference>
<evidence type="ECO:0000256" key="8">
    <source>
        <dbReference type="ARBA" id="ARBA00022741"/>
    </source>
</evidence>
<evidence type="ECO:0000313" key="25">
    <source>
        <dbReference type="Proteomes" id="UP000737402"/>
    </source>
</evidence>
<keyword evidence="14" id="KW-0238">DNA-binding</keyword>
<keyword evidence="4" id="KW-0808">Transferase</keyword>
<keyword evidence="16" id="KW-0234">DNA repair</keyword>
<dbReference type="PROSITE" id="PS00697">
    <property type="entry name" value="DNA_LIGASE_A1"/>
    <property type="match status" value="1"/>
</dbReference>
<keyword evidence="8" id="KW-0547">Nucleotide-binding</keyword>
<dbReference type="EC" id="6.5.1.1" evidence="2"/>
<keyword evidence="3 24" id="KW-0436">Ligase</keyword>
<evidence type="ECO:0000256" key="5">
    <source>
        <dbReference type="ARBA" id="ARBA00022695"/>
    </source>
</evidence>
<keyword evidence="5" id="KW-0548">Nucleotidyltransferase</keyword>
<keyword evidence="15" id="KW-0233">DNA recombination</keyword>
<dbReference type="Gene3D" id="3.90.920.10">
    <property type="entry name" value="DNA primase, PRIM domain"/>
    <property type="match status" value="1"/>
</dbReference>
<evidence type="ECO:0000256" key="12">
    <source>
        <dbReference type="ARBA" id="ARBA00022840"/>
    </source>
</evidence>
<dbReference type="InterPro" id="IPR052171">
    <property type="entry name" value="NHEJ_LigD"/>
</dbReference>
<dbReference type="NCBIfam" id="TIGR02778">
    <property type="entry name" value="ligD_pol"/>
    <property type="match status" value="1"/>
</dbReference>
<proteinExistence type="inferred from homology"/>
<evidence type="ECO:0000256" key="14">
    <source>
        <dbReference type="ARBA" id="ARBA00023125"/>
    </source>
</evidence>
<evidence type="ECO:0000256" key="11">
    <source>
        <dbReference type="ARBA" id="ARBA00022839"/>
    </source>
</evidence>
<evidence type="ECO:0000256" key="18">
    <source>
        <dbReference type="ARBA" id="ARBA00023268"/>
    </source>
</evidence>
<reference evidence="24 25" key="1">
    <citation type="submission" date="2021-01" db="EMBL/GenBank/DDBJ databases">
        <title>Genomic Encyclopedia of Type Strains, Phase IV (KMG-IV): sequencing the most valuable type-strain genomes for metagenomic binning, comparative biology and taxonomic classification.</title>
        <authorList>
            <person name="Goeker M."/>
        </authorList>
    </citation>
    <scope>NUCLEOTIDE SEQUENCE [LARGE SCALE GENOMIC DNA]</scope>
    <source>
        <strain evidence="24 25">DSM 25879</strain>
    </source>
</reference>
<dbReference type="InterPro" id="IPR014146">
    <property type="entry name" value="LigD_ligase_dom"/>
</dbReference>
<dbReference type="Proteomes" id="UP000737402">
    <property type="component" value="Unassembled WGS sequence"/>
</dbReference>
<evidence type="ECO:0000256" key="6">
    <source>
        <dbReference type="ARBA" id="ARBA00022722"/>
    </source>
</evidence>